<dbReference type="STRING" id="1215089.BBI08_01320"/>
<accession>A0A1C7DM87</accession>
<reference evidence="1" key="1">
    <citation type="submission" date="2016-10" db="EMBL/GenBank/DDBJ databases">
        <authorList>
            <person name="de Groot N.N."/>
        </authorList>
    </citation>
    <scope>NUCLEOTIDE SEQUENCE</scope>
    <source>
        <strain evidence="1">DSM 24743</strain>
    </source>
</reference>
<dbReference type="AlphaFoldDB" id="A0A1C7DM87"/>
<dbReference type="Pfam" id="PF08713">
    <property type="entry name" value="DNA_alkylation"/>
    <property type="match status" value="1"/>
</dbReference>
<evidence type="ECO:0000313" key="1">
    <source>
        <dbReference type="EMBL" id="ANU12575.1"/>
    </source>
</evidence>
<organism evidence="1 2">
    <name type="scientific">Planococcus halocryophilus</name>
    <dbReference type="NCBI Taxonomy" id="1215089"/>
    <lineage>
        <taxon>Bacteria</taxon>
        <taxon>Bacillati</taxon>
        <taxon>Bacillota</taxon>
        <taxon>Bacilli</taxon>
        <taxon>Bacillales</taxon>
        <taxon>Caryophanaceae</taxon>
        <taxon>Planococcus</taxon>
    </lineage>
</organism>
<dbReference type="InterPro" id="IPR014825">
    <property type="entry name" value="DNA_alkylation"/>
</dbReference>
<dbReference type="RefSeq" id="WP_065527837.1">
    <property type="nucleotide sequence ID" value="NZ_CP016537.2"/>
</dbReference>
<proteinExistence type="predicted"/>
<gene>
    <name evidence="1" type="ORF">BBI08_01320</name>
</gene>
<protein>
    <submittedName>
        <fullName evidence="1">Uncharacterized protein</fullName>
    </submittedName>
</protein>
<name>A0A1C7DM87_9BACL</name>
<dbReference type="Proteomes" id="UP000092687">
    <property type="component" value="Chromosome"/>
</dbReference>
<keyword evidence="2" id="KW-1185">Reference proteome</keyword>
<dbReference type="KEGG" id="phc:BBI08_01320"/>
<evidence type="ECO:0000313" key="2">
    <source>
        <dbReference type="Proteomes" id="UP000092687"/>
    </source>
</evidence>
<dbReference type="SUPFAM" id="SSF48371">
    <property type="entry name" value="ARM repeat"/>
    <property type="match status" value="1"/>
</dbReference>
<dbReference type="InterPro" id="IPR016024">
    <property type="entry name" value="ARM-type_fold"/>
</dbReference>
<dbReference type="Gene3D" id="1.20.1660.10">
    <property type="entry name" value="Hypothetical protein (EF3068)"/>
    <property type="match status" value="1"/>
</dbReference>
<dbReference type="EMBL" id="CP016537">
    <property type="protein sequence ID" value="ANU12575.1"/>
    <property type="molecule type" value="Genomic_DNA"/>
</dbReference>
<sequence>MSNNFEANRNPELAIPMSAYIRYQFDFLGIETPLRNELFKKHLSAYQLPYREKLIDAVWKLYELPEHF</sequence>